<organism evidence="1 2">
    <name type="scientific">Pedobacter segetis</name>
    <dbReference type="NCBI Taxonomy" id="2793069"/>
    <lineage>
        <taxon>Bacteria</taxon>
        <taxon>Pseudomonadati</taxon>
        <taxon>Bacteroidota</taxon>
        <taxon>Sphingobacteriia</taxon>
        <taxon>Sphingobacteriales</taxon>
        <taxon>Sphingobacteriaceae</taxon>
        <taxon>Pedobacter</taxon>
    </lineage>
</organism>
<dbReference type="PANTHER" id="PTHR34986:SF1">
    <property type="entry name" value="PROTEIN YIAL"/>
    <property type="match status" value="1"/>
</dbReference>
<dbReference type="Pfam" id="PF04074">
    <property type="entry name" value="DUF386"/>
    <property type="match status" value="1"/>
</dbReference>
<evidence type="ECO:0000313" key="1">
    <source>
        <dbReference type="EMBL" id="MBK0382797.1"/>
    </source>
</evidence>
<dbReference type="InterPro" id="IPR004375">
    <property type="entry name" value="NanQ/TabA/YiaL"/>
</dbReference>
<dbReference type="NCBIfam" id="TIGR00022">
    <property type="entry name" value="YhcH/YjgK/YiaL family protein"/>
    <property type="match status" value="1"/>
</dbReference>
<dbReference type="Proteomes" id="UP000660024">
    <property type="component" value="Unassembled WGS sequence"/>
</dbReference>
<name>A0ABS1BJ03_9SPHI</name>
<protein>
    <submittedName>
        <fullName evidence="1">YhcH/YjgK/YiaL family protein</fullName>
    </submittedName>
</protein>
<keyword evidence="2" id="KW-1185">Reference proteome</keyword>
<dbReference type="SUPFAM" id="SSF51197">
    <property type="entry name" value="Clavaminate synthase-like"/>
    <property type="match status" value="1"/>
</dbReference>
<comment type="caution">
    <text evidence="1">The sequence shown here is derived from an EMBL/GenBank/DDBJ whole genome shotgun (WGS) entry which is preliminary data.</text>
</comment>
<proteinExistence type="predicted"/>
<accession>A0ABS1BJ03</accession>
<reference evidence="1 2" key="1">
    <citation type="submission" date="2020-12" db="EMBL/GenBank/DDBJ databases">
        <title>Bacterial novel species Pedobacter sp. SD-b isolated from soil.</title>
        <authorList>
            <person name="Jung H.-Y."/>
        </authorList>
    </citation>
    <scope>NUCLEOTIDE SEQUENCE [LARGE SCALE GENOMIC DNA]</scope>
    <source>
        <strain evidence="1 2">SD-b</strain>
    </source>
</reference>
<dbReference type="RefSeq" id="WP_200585581.1">
    <property type="nucleotide sequence ID" value="NZ_JAEHFY010000009.1"/>
</dbReference>
<dbReference type="Gene3D" id="2.60.120.370">
    <property type="entry name" value="YhcH/YjgK/YiaL"/>
    <property type="match status" value="1"/>
</dbReference>
<gene>
    <name evidence="1" type="ORF">I5M32_07475</name>
</gene>
<dbReference type="EMBL" id="JAEHFY010000009">
    <property type="protein sequence ID" value="MBK0382797.1"/>
    <property type="molecule type" value="Genomic_DNA"/>
</dbReference>
<dbReference type="InterPro" id="IPR037012">
    <property type="entry name" value="NanQ/TabA/YiaL_sf"/>
</dbReference>
<dbReference type="PANTHER" id="PTHR34986">
    <property type="entry name" value="EVOLVED BETA-GALACTOSIDASE SUBUNIT BETA"/>
    <property type="match status" value="1"/>
</dbReference>
<sequence>MKKIIPLLIISLLILNGCKVHNESNNWLKKQAISTGLKPQVSHLTDQEEFAKQYRANKMVWDKAFEWMKSQDLENLAVGKYPIDGENAFASITEMVDKPFEKTGWESHKKYIDLQYIISGKEKIGVAPAATAEIIHPYNAEKDAANYKIDDAIYDIATPKEFYLFFPENAHRPSIKVNDEKVKKLVIKIRVAE</sequence>
<evidence type="ECO:0000313" key="2">
    <source>
        <dbReference type="Proteomes" id="UP000660024"/>
    </source>
</evidence>